<evidence type="ECO:0000313" key="2">
    <source>
        <dbReference type="EMBL" id="MXS24582.1"/>
    </source>
</evidence>
<gene>
    <name evidence="3" type="ORF">EGM181_08425</name>
    <name evidence="2" type="ORF">GTI89_00560</name>
</gene>
<name>A0A3N3VG81_ENTGA</name>
<organism evidence="2 4">
    <name type="scientific">Enterococcus gallinarum</name>
    <dbReference type="NCBI Taxonomy" id="1353"/>
    <lineage>
        <taxon>Bacteria</taxon>
        <taxon>Bacillati</taxon>
        <taxon>Bacillota</taxon>
        <taxon>Bacilli</taxon>
        <taxon>Lactobacillales</taxon>
        <taxon>Enterococcaceae</taxon>
        <taxon>Enterococcus</taxon>
    </lineage>
</organism>
<keyword evidence="1" id="KW-0812">Transmembrane</keyword>
<dbReference type="Proteomes" id="UP000516696">
    <property type="component" value="Chromosome"/>
</dbReference>
<reference evidence="2 4" key="1">
    <citation type="submission" date="2019-04" db="EMBL/GenBank/DDBJ databases">
        <title>Step-wise assembly of the neonatal virome modulated by breast feeding.</title>
        <authorList>
            <person name="Liang G."/>
            <person name="Bushman F."/>
        </authorList>
    </citation>
    <scope>NUCLEOTIDE SEQUENCE [LARGE SCALE GENOMIC DNA]</scope>
    <source>
        <strain evidence="2 4">E3404</strain>
    </source>
</reference>
<dbReference type="AlphaFoldDB" id="A0A3N3VG81"/>
<reference evidence="3 5" key="2">
    <citation type="submission" date="2020-03" db="EMBL/GenBank/DDBJ databases">
        <title>Characterization of ganglioside-mimicking enterococci.</title>
        <authorList>
            <person name="Patry R.T."/>
            <person name="Nothaft H."/>
            <person name="Bridger R."/>
            <person name="Shajahan A."/>
            <person name="Huynh S."/>
            <person name="Sanchez S."/>
            <person name="Azadi P."/>
            <person name="Cooper K."/>
            <person name="Miller W.G."/>
            <person name="Parker C.T."/>
            <person name="Wells L."/>
            <person name="Szymanski C.M."/>
        </authorList>
    </citation>
    <scope>NUCLEOTIDE SEQUENCE [LARGE SCALE GENOMIC DNA]</scope>
    <source>
        <strain evidence="3 5">EGM181</strain>
    </source>
</reference>
<keyword evidence="1" id="KW-1133">Transmembrane helix</keyword>
<evidence type="ECO:0000313" key="5">
    <source>
        <dbReference type="Proteomes" id="UP000516696"/>
    </source>
</evidence>
<evidence type="ECO:0000256" key="1">
    <source>
        <dbReference type="SAM" id="Phobius"/>
    </source>
</evidence>
<proteinExistence type="predicted"/>
<sequence>MGKDRLYEILGISKKECRNMKWWHLMNTLWVSLILTSLLVLFVQDPFMTNYGIDPMAKFAYLALIGILAIGLYGVQSVWKHQLMKVSMTKK</sequence>
<evidence type="ECO:0000313" key="3">
    <source>
        <dbReference type="EMBL" id="QOG27269.1"/>
    </source>
</evidence>
<feature type="transmembrane region" description="Helical" evidence="1">
    <location>
        <begin position="21"/>
        <end position="44"/>
    </location>
</feature>
<evidence type="ECO:0000313" key="4">
    <source>
        <dbReference type="Proteomes" id="UP000439965"/>
    </source>
</evidence>
<feature type="transmembrane region" description="Helical" evidence="1">
    <location>
        <begin position="56"/>
        <end position="75"/>
    </location>
</feature>
<protein>
    <submittedName>
        <fullName evidence="2">Uncharacterized protein</fullName>
    </submittedName>
</protein>
<dbReference type="Proteomes" id="UP000439965">
    <property type="component" value="Unassembled WGS sequence"/>
</dbReference>
<dbReference type="EMBL" id="CP050485">
    <property type="protein sequence ID" value="QOG27269.1"/>
    <property type="molecule type" value="Genomic_DNA"/>
</dbReference>
<dbReference type="EMBL" id="WVTI01000001">
    <property type="protein sequence ID" value="MXS24582.1"/>
    <property type="molecule type" value="Genomic_DNA"/>
</dbReference>
<accession>A0A3N3VG81</accession>
<keyword evidence="1" id="KW-0472">Membrane</keyword>